<dbReference type="RefSeq" id="WP_054408873.1">
    <property type="nucleotide sequence ID" value="NZ_FOYA01000005.1"/>
</dbReference>
<dbReference type="STRING" id="1202724.AM493_15150"/>
<protein>
    <submittedName>
        <fullName evidence="1">Uncharacterized protein</fullName>
    </submittedName>
</protein>
<dbReference type="OrthoDB" id="1374556at2"/>
<accession>A0A0M8MAU1</accession>
<dbReference type="Proteomes" id="UP000037755">
    <property type="component" value="Unassembled WGS sequence"/>
</dbReference>
<gene>
    <name evidence="1" type="ORF">AM493_15150</name>
</gene>
<dbReference type="PATRIC" id="fig|1202724.3.peg.3150"/>
<sequence length="217" mass="24971">MFHKSNDFSLESQGVPNELYVNFKRTAYSKVKEGVKSSLSDFKNDPGQFEFRSAKAIWINSKVKKLFYSSVLFDNQLMKKVNHLKSHGVDYYSLDGKALICFKKMDERGRISGFYSKRFKEIMSGNIIHYSKVMLDNLYEMGINKPLPIYYIGHILDKTGNSLSDIRLVHYNNGGVAYEVSLEEIFKPNLFNLNGADLLDEIKVTSKRKNHNKKTGN</sequence>
<evidence type="ECO:0000313" key="2">
    <source>
        <dbReference type="Proteomes" id="UP000037755"/>
    </source>
</evidence>
<dbReference type="AlphaFoldDB" id="A0A0M8MAU1"/>
<keyword evidence="2" id="KW-1185">Reference proteome</keyword>
<organism evidence="1 2">
    <name type="scientific">Flavobacterium akiainvivens</name>
    <dbReference type="NCBI Taxonomy" id="1202724"/>
    <lineage>
        <taxon>Bacteria</taxon>
        <taxon>Pseudomonadati</taxon>
        <taxon>Bacteroidota</taxon>
        <taxon>Flavobacteriia</taxon>
        <taxon>Flavobacteriales</taxon>
        <taxon>Flavobacteriaceae</taxon>
        <taxon>Flavobacterium</taxon>
    </lineage>
</organism>
<name>A0A0M8MAU1_9FLAO</name>
<dbReference type="EMBL" id="LIYD01000005">
    <property type="protein sequence ID" value="KOS07223.1"/>
    <property type="molecule type" value="Genomic_DNA"/>
</dbReference>
<reference evidence="1 2" key="1">
    <citation type="submission" date="2015-08" db="EMBL/GenBank/DDBJ databases">
        <title>Whole genome sequence of Flavobacterium akiainvivens IK-1T, from decaying Wikstroemia oahuensis, an endemic Hawaiian shrub.</title>
        <authorList>
            <person name="Wan X."/>
            <person name="Hou S."/>
            <person name="Saito J."/>
            <person name="Donachie S."/>
        </authorList>
    </citation>
    <scope>NUCLEOTIDE SEQUENCE [LARGE SCALE GENOMIC DNA]</scope>
    <source>
        <strain evidence="1 2">IK-1</strain>
    </source>
</reference>
<comment type="caution">
    <text evidence="1">The sequence shown here is derived from an EMBL/GenBank/DDBJ whole genome shotgun (WGS) entry which is preliminary data.</text>
</comment>
<proteinExistence type="predicted"/>
<evidence type="ECO:0000313" key="1">
    <source>
        <dbReference type="EMBL" id="KOS07223.1"/>
    </source>
</evidence>